<proteinExistence type="predicted"/>
<dbReference type="AlphaFoldDB" id="A0A812NJF5"/>
<organism evidence="1 2">
    <name type="scientific">Symbiodinium natans</name>
    <dbReference type="NCBI Taxonomy" id="878477"/>
    <lineage>
        <taxon>Eukaryota</taxon>
        <taxon>Sar</taxon>
        <taxon>Alveolata</taxon>
        <taxon>Dinophyceae</taxon>
        <taxon>Suessiales</taxon>
        <taxon>Symbiodiniaceae</taxon>
        <taxon>Symbiodinium</taxon>
    </lineage>
</organism>
<accession>A0A812NJF5</accession>
<evidence type="ECO:0000313" key="1">
    <source>
        <dbReference type="EMBL" id="CAE7319766.1"/>
    </source>
</evidence>
<dbReference type="EMBL" id="CAJNDS010002090">
    <property type="protein sequence ID" value="CAE7319766.1"/>
    <property type="molecule type" value="Genomic_DNA"/>
</dbReference>
<reference evidence="1" key="1">
    <citation type="submission" date="2021-02" db="EMBL/GenBank/DDBJ databases">
        <authorList>
            <person name="Dougan E. K."/>
            <person name="Rhodes N."/>
            <person name="Thang M."/>
            <person name="Chan C."/>
        </authorList>
    </citation>
    <scope>NUCLEOTIDE SEQUENCE</scope>
</reference>
<dbReference type="Proteomes" id="UP000604046">
    <property type="component" value="Unassembled WGS sequence"/>
</dbReference>
<name>A0A812NJF5_9DINO</name>
<gene>
    <name evidence="1" type="ORF">SNAT2548_LOCUS16761</name>
</gene>
<comment type="caution">
    <text evidence="1">The sequence shown here is derived from an EMBL/GenBank/DDBJ whole genome shotgun (WGS) entry which is preliminary data.</text>
</comment>
<sequence>MVLGGLACEHDQHLPLCGRLQRQPGLTIAGYGQLKDAEATKREHKFSLSKDLPSSVPPSGTSHRGKLGVLGVFPWLNQAWGEAVWFPIRAWPGREMRRSRHTGSGKLRVQTAALRVLVRVSVRSESISKVLLIPGVSRALALSRVSKQSELSLSSLSE</sequence>
<protein>
    <submittedName>
        <fullName evidence="1">Uncharacterized protein</fullName>
    </submittedName>
</protein>
<keyword evidence="2" id="KW-1185">Reference proteome</keyword>
<evidence type="ECO:0000313" key="2">
    <source>
        <dbReference type="Proteomes" id="UP000604046"/>
    </source>
</evidence>